<dbReference type="PANTHER" id="PTHR21377:SF18">
    <property type="entry name" value="DUF1279 DOMAIN-CONTAINING PROTEIN"/>
    <property type="match status" value="1"/>
</dbReference>
<dbReference type="GO" id="GO:0005739">
    <property type="term" value="C:mitochondrion"/>
    <property type="evidence" value="ECO:0007669"/>
    <property type="project" value="TreeGrafter"/>
</dbReference>
<dbReference type="PANTHER" id="PTHR21377">
    <property type="entry name" value="PROTEIN FAM210B, MITOCHONDRIAL"/>
    <property type="match status" value="1"/>
</dbReference>
<keyword evidence="2" id="KW-0812">Transmembrane</keyword>
<feature type="compositionally biased region" description="Basic and acidic residues" evidence="1">
    <location>
        <begin position="1"/>
        <end position="26"/>
    </location>
</feature>
<evidence type="ECO:0000313" key="5">
    <source>
        <dbReference type="Proteomes" id="UP000054928"/>
    </source>
</evidence>
<keyword evidence="2" id="KW-0472">Membrane</keyword>
<evidence type="ECO:0000259" key="3">
    <source>
        <dbReference type="Pfam" id="PF06916"/>
    </source>
</evidence>
<dbReference type="GeneID" id="36396737"/>
<dbReference type="InterPro" id="IPR009688">
    <property type="entry name" value="FAM210A/B-like_dom"/>
</dbReference>
<keyword evidence="2" id="KW-1133">Transmembrane helix</keyword>
<dbReference type="Pfam" id="PF06916">
    <property type="entry name" value="FAM210A-B_dom"/>
    <property type="match status" value="1"/>
</dbReference>
<dbReference type="AlphaFoldDB" id="A0A0P1AUK7"/>
<reference evidence="5" key="1">
    <citation type="submission" date="2014-09" db="EMBL/GenBank/DDBJ databases">
        <authorList>
            <person name="Sharma Rahul"/>
            <person name="Thines Marco"/>
        </authorList>
    </citation>
    <scope>NUCLEOTIDE SEQUENCE [LARGE SCALE GENOMIC DNA]</scope>
</reference>
<accession>A0A0P1AUK7</accession>
<evidence type="ECO:0000256" key="1">
    <source>
        <dbReference type="SAM" id="MobiDB-lite"/>
    </source>
</evidence>
<organism evidence="4 5">
    <name type="scientific">Plasmopara halstedii</name>
    <name type="common">Downy mildew of sunflower</name>
    <dbReference type="NCBI Taxonomy" id="4781"/>
    <lineage>
        <taxon>Eukaryota</taxon>
        <taxon>Sar</taxon>
        <taxon>Stramenopiles</taxon>
        <taxon>Oomycota</taxon>
        <taxon>Peronosporomycetes</taxon>
        <taxon>Peronosporales</taxon>
        <taxon>Peronosporaceae</taxon>
        <taxon>Plasmopara</taxon>
    </lineage>
</organism>
<protein>
    <submittedName>
        <fullName evidence="4">Predicted membrane protein</fullName>
    </submittedName>
</protein>
<keyword evidence="5" id="KW-1185">Reference proteome</keyword>
<feature type="transmembrane region" description="Helical" evidence="2">
    <location>
        <begin position="69"/>
        <end position="92"/>
    </location>
</feature>
<evidence type="ECO:0000313" key="4">
    <source>
        <dbReference type="EMBL" id="CEG45381.1"/>
    </source>
</evidence>
<dbReference type="EMBL" id="CCYD01001572">
    <property type="protein sequence ID" value="CEG45381.1"/>
    <property type="molecule type" value="Genomic_DNA"/>
</dbReference>
<dbReference type="Proteomes" id="UP000054928">
    <property type="component" value="Unassembled WGS sequence"/>
</dbReference>
<dbReference type="RefSeq" id="XP_024581750.1">
    <property type="nucleotide sequence ID" value="XM_024716120.1"/>
</dbReference>
<proteinExistence type="predicted"/>
<feature type="region of interest" description="Disordered" evidence="1">
    <location>
        <begin position="1"/>
        <end position="38"/>
    </location>
</feature>
<feature type="domain" description="DUF1279" evidence="3">
    <location>
        <begin position="60"/>
        <end position="146"/>
    </location>
</feature>
<name>A0A0P1AUK7_PLAHL</name>
<dbReference type="OrthoDB" id="426386at2759"/>
<sequence>MMLRGEMSDRTSQDSTESEHLMKKNSESSSSQHQCEKVAETNLEQIPKELEPQTTQSWRQRAKTFAIEYGRVGVCTHVVLSLLSFSFIYVGVSSGLNVSAILESLGLSTLASETATKSTGSFLITYTLFKLLAPIRWPLTCTVTPVVLRSLRRKGFMLAATNSPSNRVSETPQ</sequence>
<dbReference type="InterPro" id="IPR045866">
    <property type="entry name" value="FAM210A/B-like"/>
</dbReference>
<evidence type="ECO:0000256" key="2">
    <source>
        <dbReference type="SAM" id="Phobius"/>
    </source>
</evidence>